<gene>
    <name evidence="5" type="ORF">GCM10009863_55920</name>
</gene>
<dbReference type="SMART" id="SM00822">
    <property type="entry name" value="PKS_KR"/>
    <property type="match status" value="1"/>
</dbReference>
<name>A0ABP6D309_9ACTN</name>
<dbReference type="PRINTS" id="PR00081">
    <property type="entry name" value="GDHRDH"/>
</dbReference>
<dbReference type="Proteomes" id="UP001501447">
    <property type="component" value="Unassembled WGS sequence"/>
</dbReference>
<dbReference type="InterPro" id="IPR036291">
    <property type="entry name" value="NAD(P)-bd_dom_sf"/>
</dbReference>
<feature type="compositionally biased region" description="Basic and acidic residues" evidence="3">
    <location>
        <begin position="1"/>
        <end position="14"/>
    </location>
</feature>
<dbReference type="RefSeq" id="WP_344569702.1">
    <property type="nucleotide sequence ID" value="NZ_BAAARJ010000021.1"/>
</dbReference>
<dbReference type="PRINTS" id="PR00080">
    <property type="entry name" value="SDRFAMILY"/>
</dbReference>
<dbReference type="PANTHER" id="PTHR24321:SF14">
    <property type="entry name" value="SHORT-CHAIN TYPE DEHYDROGENASE_REDUCTASE BLR2146-RELATED"/>
    <property type="match status" value="1"/>
</dbReference>
<organism evidence="5 6">
    <name type="scientific">Streptomyces axinellae</name>
    <dbReference type="NCBI Taxonomy" id="552788"/>
    <lineage>
        <taxon>Bacteria</taxon>
        <taxon>Bacillati</taxon>
        <taxon>Actinomycetota</taxon>
        <taxon>Actinomycetes</taxon>
        <taxon>Kitasatosporales</taxon>
        <taxon>Streptomycetaceae</taxon>
        <taxon>Streptomyces</taxon>
    </lineage>
</organism>
<reference evidence="6" key="1">
    <citation type="journal article" date="2019" name="Int. J. Syst. Evol. Microbiol.">
        <title>The Global Catalogue of Microorganisms (GCM) 10K type strain sequencing project: providing services to taxonomists for standard genome sequencing and annotation.</title>
        <authorList>
            <consortium name="The Broad Institute Genomics Platform"/>
            <consortium name="The Broad Institute Genome Sequencing Center for Infectious Disease"/>
            <person name="Wu L."/>
            <person name="Ma J."/>
        </authorList>
    </citation>
    <scope>NUCLEOTIDE SEQUENCE [LARGE SCALE GENOMIC DNA]</scope>
    <source>
        <strain evidence="6">JCM 16373</strain>
    </source>
</reference>
<dbReference type="InterPro" id="IPR057326">
    <property type="entry name" value="KR_dom"/>
</dbReference>
<dbReference type="SUPFAM" id="SSF51735">
    <property type="entry name" value="NAD(P)-binding Rossmann-fold domains"/>
    <property type="match status" value="1"/>
</dbReference>
<accession>A0ABP6D309</accession>
<dbReference type="PANTHER" id="PTHR24321">
    <property type="entry name" value="DEHYDROGENASES, SHORT CHAIN"/>
    <property type="match status" value="1"/>
</dbReference>
<dbReference type="InterPro" id="IPR002347">
    <property type="entry name" value="SDR_fam"/>
</dbReference>
<evidence type="ECO:0000256" key="3">
    <source>
        <dbReference type="SAM" id="MobiDB-lite"/>
    </source>
</evidence>
<proteinExistence type="inferred from homology"/>
<dbReference type="CDD" id="cd05233">
    <property type="entry name" value="SDR_c"/>
    <property type="match status" value="1"/>
</dbReference>
<dbReference type="InterPro" id="IPR020904">
    <property type="entry name" value="Sc_DH/Rdtase_CS"/>
</dbReference>
<protein>
    <submittedName>
        <fullName evidence="5">SDR family NAD(P)-dependent oxidoreductase</fullName>
    </submittedName>
</protein>
<feature type="domain" description="Ketoreductase" evidence="4">
    <location>
        <begin position="33"/>
        <end position="230"/>
    </location>
</feature>
<sequence>MSHHSETQPAERRHPQAHHSGAHHFEPYRFKGRKVLITGGGSGIGQATVARVLAEGGTVVAADIAEAGLEETRARAAEAGTAERLSTVTLDISDEESVRESVGGALERLGGLDVLVNAAGILDSRHTETMTLEFWNRIIGVNLTGTFLVTRQALPALLATGKGVIVNFSSTSASFAHPYMAAYAATKGGIQSFTHAIAAEYGKRGLRAVCVAPGSIDSGMTRDPGLPEDADLGLLRKLTPALGKGFAGPETVAGAIAMLASDDGAFITGTELRIDGGTHM</sequence>
<evidence type="ECO:0000256" key="1">
    <source>
        <dbReference type="ARBA" id="ARBA00006484"/>
    </source>
</evidence>
<evidence type="ECO:0000259" key="4">
    <source>
        <dbReference type="SMART" id="SM00822"/>
    </source>
</evidence>
<keyword evidence="6" id="KW-1185">Reference proteome</keyword>
<dbReference type="PROSITE" id="PS00061">
    <property type="entry name" value="ADH_SHORT"/>
    <property type="match status" value="1"/>
</dbReference>
<keyword evidence="2" id="KW-0560">Oxidoreductase</keyword>
<comment type="similarity">
    <text evidence="1">Belongs to the short-chain dehydrogenases/reductases (SDR) family.</text>
</comment>
<dbReference type="EMBL" id="BAAARJ010000021">
    <property type="protein sequence ID" value="GAA2632689.1"/>
    <property type="molecule type" value="Genomic_DNA"/>
</dbReference>
<evidence type="ECO:0000313" key="6">
    <source>
        <dbReference type="Proteomes" id="UP001501447"/>
    </source>
</evidence>
<comment type="caution">
    <text evidence="5">The sequence shown here is derived from an EMBL/GenBank/DDBJ whole genome shotgun (WGS) entry which is preliminary data.</text>
</comment>
<evidence type="ECO:0000313" key="5">
    <source>
        <dbReference type="EMBL" id="GAA2632689.1"/>
    </source>
</evidence>
<dbReference type="Pfam" id="PF13561">
    <property type="entry name" value="adh_short_C2"/>
    <property type="match status" value="1"/>
</dbReference>
<feature type="region of interest" description="Disordered" evidence="3">
    <location>
        <begin position="1"/>
        <end position="25"/>
    </location>
</feature>
<evidence type="ECO:0000256" key="2">
    <source>
        <dbReference type="ARBA" id="ARBA00023002"/>
    </source>
</evidence>
<dbReference type="Gene3D" id="3.40.50.720">
    <property type="entry name" value="NAD(P)-binding Rossmann-like Domain"/>
    <property type="match status" value="1"/>
</dbReference>